<evidence type="ECO:0000256" key="1">
    <source>
        <dbReference type="ARBA" id="ARBA00010692"/>
    </source>
</evidence>
<dbReference type="GO" id="GO:0015225">
    <property type="term" value="F:biotin transmembrane transporter activity"/>
    <property type="evidence" value="ECO:0007669"/>
    <property type="project" value="UniProtKB-UniRule"/>
</dbReference>
<evidence type="ECO:0000313" key="5">
    <source>
        <dbReference type="Proteomes" id="UP001329915"/>
    </source>
</evidence>
<protein>
    <recommendedName>
        <fullName evidence="2">Biotin transporter</fullName>
    </recommendedName>
</protein>
<feature type="transmembrane region" description="Helical" evidence="3">
    <location>
        <begin position="144"/>
        <end position="170"/>
    </location>
</feature>
<dbReference type="InterPro" id="IPR003784">
    <property type="entry name" value="BioY"/>
</dbReference>
<dbReference type="Gene3D" id="1.10.1760.20">
    <property type="match status" value="1"/>
</dbReference>
<reference evidence="4 5" key="1">
    <citation type="submission" date="2023-04" db="EMBL/GenBank/DDBJ databases">
        <authorList>
            <person name="Hsu D."/>
        </authorList>
    </citation>
    <scope>NUCLEOTIDE SEQUENCE [LARGE SCALE GENOMIC DNA]</scope>
    <source>
        <strain evidence="4 5">MK1</strain>
    </source>
</reference>
<keyword evidence="2" id="KW-0813">Transport</keyword>
<dbReference type="Pfam" id="PF02632">
    <property type="entry name" value="BioY"/>
    <property type="match status" value="1"/>
</dbReference>
<keyword evidence="3" id="KW-1133">Transmembrane helix</keyword>
<sequence>MMKLKSMILAGMFAAVTGVMAQISIPIPFSPVPITMQVFAVCLTAGILGARLGSLSMLVYLLLGAAGAPVFAQLKGGIPVIFGYSGGYIWGYIIAAFIIGWIVEHVKSPGYGTMLAAMLVGLVIIYTTGTVQLAYVMGLTAREAIVAGVGWFLPLDAVKVFLAAGVAVNLRSSLVSGGLLVPGEL</sequence>
<evidence type="ECO:0000256" key="2">
    <source>
        <dbReference type="PIRNR" id="PIRNR016661"/>
    </source>
</evidence>
<dbReference type="PIRSF" id="PIRSF016661">
    <property type="entry name" value="BioY"/>
    <property type="match status" value="1"/>
</dbReference>
<accession>A0AAU0UMJ6</accession>
<comment type="similarity">
    <text evidence="1 2">Belongs to the BioY family.</text>
</comment>
<dbReference type="Proteomes" id="UP001329915">
    <property type="component" value="Chromosome"/>
</dbReference>
<keyword evidence="5" id="KW-1185">Reference proteome</keyword>
<name>A0AAU0UMJ6_9FIRM</name>
<gene>
    <name evidence="4" type="ORF">MFMK1_000180</name>
</gene>
<proteinExistence type="inferred from homology"/>
<evidence type="ECO:0000256" key="3">
    <source>
        <dbReference type="SAM" id="Phobius"/>
    </source>
</evidence>
<dbReference type="KEGG" id="dbc:MFMK1_000180"/>
<dbReference type="GO" id="GO:0005886">
    <property type="term" value="C:plasma membrane"/>
    <property type="evidence" value="ECO:0007669"/>
    <property type="project" value="UniProtKB-SubCell"/>
</dbReference>
<feature type="transmembrane region" description="Helical" evidence="3">
    <location>
        <begin position="57"/>
        <end position="74"/>
    </location>
</feature>
<dbReference type="EMBL" id="CP121694">
    <property type="protein sequence ID" value="WRO20412.1"/>
    <property type="molecule type" value="Genomic_DNA"/>
</dbReference>
<evidence type="ECO:0000313" key="4">
    <source>
        <dbReference type="EMBL" id="WRO20412.1"/>
    </source>
</evidence>
<dbReference type="AlphaFoldDB" id="A0AAU0UMJ6"/>
<keyword evidence="2 3" id="KW-0472">Membrane</keyword>
<keyword evidence="3" id="KW-0812">Transmembrane</keyword>
<dbReference type="RefSeq" id="WP_366923310.1">
    <property type="nucleotide sequence ID" value="NZ_CP121694.1"/>
</dbReference>
<organism evidence="4 5">
    <name type="scientific">Metallumcola ferriviriculae</name>
    <dbReference type="NCBI Taxonomy" id="3039180"/>
    <lineage>
        <taxon>Bacteria</taxon>
        <taxon>Bacillati</taxon>
        <taxon>Bacillota</taxon>
        <taxon>Clostridia</taxon>
        <taxon>Neomoorellales</taxon>
        <taxon>Desulfitibacteraceae</taxon>
        <taxon>Metallumcola</taxon>
    </lineage>
</organism>
<feature type="transmembrane region" description="Helical" evidence="3">
    <location>
        <begin position="115"/>
        <end position="138"/>
    </location>
</feature>
<comment type="subcellular location">
    <subcellularLocation>
        <location evidence="2">Cell membrane</location>
        <topology evidence="2">Multi-pass membrane protein</topology>
    </subcellularLocation>
</comment>
<dbReference type="PANTHER" id="PTHR34295:SF1">
    <property type="entry name" value="BIOTIN TRANSPORTER BIOY"/>
    <property type="match status" value="1"/>
</dbReference>
<dbReference type="PANTHER" id="PTHR34295">
    <property type="entry name" value="BIOTIN TRANSPORTER BIOY"/>
    <property type="match status" value="1"/>
</dbReference>
<keyword evidence="2" id="KW-1003">Cell membrane</keyword>
<feature type="transmembrane region" description="Helical" evidence="3">
    <location>
        <begin position="80"/>
        <end position="103"/>
    </location>
</feature>